<evidence type="ECO:0000313" key="1">
    <source>
        <dbReference type="EMBL" id="MFC4737943.1"/>
    </source>
</evidence>
<dbReference type="EMBL" id="JBHSGK010000020">
    <property type="protein sequence ID" value="MFC4737943.1"/>
    <property type="molecule type" value="Genomic_DNA"/>
</dbReference>
<dbReference type="RefSeq" id="WP_377910533.1">
    <property type="nucleotide sequence ID" value="NZ_JBHSGK010000020.1"/>
</dbReference>
<comment type="caution">
    <text evidence="1">The sequence shown here is derived from an EMBL/GenBank/DDBJ whole genome shotgun (WGS) entry which is preliminary data.</text>
</comment>
<evidence type="ECO:0000313" key="2">
    <source>
        <dbReference type="Proteomes" id="UP001595896"/>
    </source>
</evidence>
<gene>
    <name evidence="1" type="ORF">ACFO4L_15285</name>
</gene>
<sequence length="183" mass="21402">MRTDKEMNEITVGERKPHNAQVFLQEYTPEWRRLYEQEAAWINRALADRVKLLEHVGSTSVEGLPAKPVIDIVLEVADAADEEAYVPPLEQAGFRLHIREPDWYEHRLFKSSRTDVNLHVFSQGEEETKRMLAFRDRLRSSEDDRERYAADKRRLAAKKWRHIQDYADEKTAVIQSILTGAAR</sequence>
<organism evidence="1 2">
    <name type="scientific">Bacillus daqingensis</name>
    <dbReference type="NCBI Taxonomy" id="872396"/>
    <lineage>
        <taxon>Bacteria</taxon>
        <taxon>Bacillati</taxon>
        <taxon>Bacillota</taxon>
        <taxon>Bacilli</taxon>
        <taxon>Bacillales</taxon>
        <taxon>Bacillaceae</taxon>
        <taxon>Bacillus</taxon>
    </lineage>
</organism>
<proteinExistence type="predicted"/>
<name>A0ABV9NXD4_9BACI</name>
<dbReference type="InterPro" id="IPR043519">
    <property type="entry name" value="NT_sf"/>
</dbReference>
<protein>
    <submittedName>
        <fullName evidence="1">GrpB family protein</fullName>
    </submittedName>
</protein>
<dbReference type="Pfam" id="PF04229">
    <property type="entry name" value="GrpB"/>
    <property type="match status" value="1"/>
</dbReference>
<dbReference type="InterPro" id="IPR007344">
    <property type="entry name" value="GrpB/CoaE"/>
</dbReference>
<dbReference type="PANTHER" id="PTHR34822:SF1">
    <property type="entry name" value="GRPB FAMILY PROTEIN"/>
    <property type="match status" value="1"/>
</dbReference>
<dbReference type="Proteomes" id="UP001595896">
    <property type="component" value="Unassembled WGS sequence"/>
</dbReference>
<accession>A0ABV9NXD4</accession>
<dbReference type="Gene3D" id="3.30.460.10">
    <property type="entry name" value="Beta Polymerase, domain 2"/>
    <property type="match status" value="1"/>
</dbReference>
<reference evidence="2" key="1">
    <citation type="journal article" date="2019" name="Int. J. Syst. Evol. Microbiol.">
        <title>The Global Catalogue of Microorganisms (GCM) 10K type strain sequencing project: providing services to taxonomists for standard genome sequencing and annotation.</title>
        <authorList>
            <consortium name="The Broad Institute Genomics Platform"/>
            <consortium name="The Broad Institute Genome Sequencing Center for Infectious Disease"/>
            <person name="Wu L."/>
            <person name="Ma J."/>
        </authorList>
    </citation>
    <scope>NUCLEOTIDE SEQUENCE [LARGE SCALE GENOMIC DNA]</scope>
    <source>
        <strain evidence="2">JCM 12165</strain>
    </source>
</reference>
<dbReference type="PANTHER" id="PTHR34822">
    <property type="entry name" value="GRPB DOMAIN PROTEIN (AFU_ORTHOLOGUE AFUA_1G01530)"/>
    <property type="match status" value="1"/>
</dbReference>
<keyword evidence="2" id="KW-1185">Reference proteome</keyword>
<dbReference type="SUPFAM" id="SSF81301">
    <property type="entry name" value="Nucleotidyltransferase"/>
    <property type="match status" value="1"/>
</dbReference>